<dbReference type="Proteomes" id="UP000008942">
    <property type="component" value="Unassembled WGS sequence"/>
</dbReference>
<accession>A0ABN0GM52</accession>
<gene>
    <name evidence="2" type="ORF">MCU_00247</name>
</gene>
<proteinExistence type="predicted"/>
<evidence type="ECO:0000313" key="2">
    <source>
        <dbReference type="EMBL" id="EJF84669.1"/>
    </source>
</evidence>
<name>A0ABN0GM52_BAREL</name>
<protein>
    <submittedName>
        <fullName evidence="2">Uncharacterized protein</fullName>
    </submittedName>
</protein>
<keyword evidence="1" id="KW-0472">Membrane</keyword>
<evidence type="ECO:0000256" key="1">
    <source>
        <dbReference type="SAM" id="Phobius"/>
    </source>
</evidence>
<feature type="transmembrane region" description="Helical" evidence="1">
    <location>
        <begin position="12"/>
        <end position="30"/>
    </location>
</feature>
<dbReference type="EMBL" id="AILW01000002">
    <property type="protein sequence ID" value="EJF84669.1"/>
    <property type="molecule type" value="Genomic_DNA"/>
</dbReference>
<sequence>MSPEEIQYLSKYITLIICNVVALYHVYYFYKKTQQLRDEIMEKDKIIHEQEKIIKKLSSF</sequence>
<reference evidence="2 3" key="1">
    <citation type="submission" date="2012-03" db="EMBL/GenBank/DDBJ databases">
        <title>The Genome Sequence of Bartonella elizabethae Re6043vi.</title>
        <authorList>
            <consortium name="The Broad Institute Genome Sequencing Platform"/>
            <consortium name="The Broad Institute Genome Sequencing Center for Infectious Disease"/>
            <person name="Feldgarden M."/>
            <person name="Kirby J."/>
            <person name="Kosoy M."/>
            <person name="Birtles R."/>
            <person name="Probert W.S."/>
            <person name="Chiaraviglio L."/>
            <person name="Young S.K."/>
            <person name="Zeng Q."/>
            <person name="Gargeya S."/>
            <person name="Fitzgerald M."/>
            <person name="Haas B."/>
            <person name="Abouelleil A."/>
            <person name="Alvarado L."/>
            <person name="Arachchi H.M."/>
            <person name="Berlin A."/>
            <person name="Chapman S.B."/>
            <person name="Gearin G."/>
            <person name="Goldberg J."/>
            <person name="Griggs A."/>
            <person name="Gujja S."/>
            <person name="Hansen M."/>
            <person name="Heiman D."/>
            <person name="Howarth C."/>
            <person name="Larimer J."/>
            <person name="Lui A."/>
            <person name="MacDonald P.J.P."/>
            <person name="McCowen C."/>
            <person name="Montmayeur A."/>
            <person name="Murphy C."/>
            <person name="Neiman D."/>
            <person name="Pearson M."/>
            <person name="Priest M."/>
            <person name="Roberts A."/>
            <person name="Saif S."/>
            <person name="Shea T."/>
            <person name="Sisk P."/>
            <person name="Stolte C."/>
            <person name="Sykes S."/>
            <person name="Wortman J."/>
            <person name="Nusbaum C."/>
            <person name="Birren B."/>
        </authorList>
    </citation>
    <scope>NUCLEOTIDE SEQUENCE [LARGE SCALE GENOMIC DNA]</scope>
    <source>
        <strain evidence="2 3">Re6043vi</strain>
    </source>
</reference>
<keyword evidence="1" id="KW-0812">Transmembrane</keyword>
<comment type="caution">
    <text evidence="2">The sequence shown here is derived from an EMBL/GenBank/DDBJ whole genome shotgun (WGS) entry which is preliminary data.</text>
</comment>
<keyword evidence="1" id="KW-1133">Transmembrane helix</keyword>
<evidence type="ECO:0000313" key="3">
    <source>
        <dbReference type="Proteomes" id="UP000008942"/>
    </source>
</evidence>
<keyword evidence="3" id="KW-1185">Reference proteome</keyword>
<organism evidence="2 3">
    <name type="scientific">Bartonella elizabethae Re6043vi</name>
    <dbReference type="NCBI Taxonomy" id="1094554"/>
    <lineage>
        <taxon>Bacteria</taxon>
        <taxon>Pseudomonadati</taxon>
        <taxon>Pseudomonadota</taxon>
        <taxon>Alphaproteobacteria</taxon>
        <taxon>Hyphomicrobiales</taxon>
        <taxon>Bartonellaceae</taxon>
        <taxon>Bartonella</taxon>
    </lineage>
</organism>